<evidence type="ECO:0000256" key="1">
    <source>
        <dbReference type="SAM" id="Phobius"/>
    </source>
</evidence>
<name>A0ABW1CNL6_9ACTN</name>
<reference evidence="3" key="1">
    <citation type="journal article" date="2019" name="Int. J. Syst. Evol. Microbiol.">
        <title>The Global Catalogue of Microorganisms (GCM) 10K type strain sequencing project: providing services to taxonomists for standard genome sequencing and annotation.</title>
        <authorList>
            <consortium name="The Broad Institute Genomics Platform"/>
            <consortium name="The Broad Institute Genome Sequencing Center for Infectious Disease"/>
            <person name="Wu L."/>
            <person name="Ma J."/>
        </authorList>
    </citation>
    <scope>NUCLEOTIDE SEQUENCE [LARGE SCALE GENOMIC DNA]</scope>
    <source>
        <strain evidence="3">CCUG 53903</strain>
    </source>
</reference>
<dbReference type="RefSeq" id="WP_379516742.1">
    <property type="nucleotide sequence ID" value="NZ_JBHSPA010000028.1"/>
</dbReference>
<dbReference type="Proteomes" id="UP001596058">
    <property type="component" value="Unassembled WGS sequence"/>
</dbReference>
<organism evidence="2 3">
    <name type="scientific">Nonomuraea insulae</name>
    <dbReference type="NCBI Taxonomy" id="1616787"/>
    <lineage>
        <taxon>Bacteria</taxon>
        <taxon>Bacillati</taxon>
        <taxon>Actinomycetota</taxon>
        <taxon>Actinomycetes</taxon>
        <taxon>Streptosporangiales</taxon>
        <taxon>Streptosporangiaceae</taxon>
        <taxon>Nonomuraea</taxon>
    </lineage>
</organism>
<sequence>MAVNVEVQGHSEPVVYYGWYELRVFAGADDPIVSTATAAQATIAGWLAGLGTGWIVVAFALLVVVGALALRKQRQRDRTPE</sequence>
<dbReference type="EMBL" id="JBHSPA010000028">
    <property type="protein sequence ID" value="MFC5827233.1"/>
    <property type="molecule type" value="Genomic_DNA"/>
</dbReference>
<evidence type="ECO:0000313" key="3">
    <source>
        <dbReference type="Proteomes" id="UP001596058"/>
    </source>
</evidence>
<feature type="transmembrane region" description="Helical" evidence="1">
    <location>
        <begin position="43"/>
        <end position="70"/>
    </location>
</feature>
<keyword evidence="1" id="KW-1133">Transmembrane helix</keyword>
<protein>
    <submittedName>
        <fullName evidence="2">Uncharacterized protein</fullName>
    </submittedName>
</protein>
<accession>A0ABW1CNL6</accession>
<keyword evidence="3" id="KW-1185">Reference proteome</keyword>
<evidence type="ECO:0000313" key="2">
    <source>
        <dbReference type="EMBL" id="MFC5827233.1"/>
    </source>
</evidence>
<proteinExistence type="predicted"/>
<gene>
    <name evidence="2" type="ORF">ACFPZ3_25490</name>
</gene>
<comment type="caution">
    <text evidence="2">The sequence shown here is derived from an EMBL/GenBank/DDBJ whole genome shotgun (WGS) entry which is preliminary data.</text>
</comment>
<keyword evidence="1" id="KW-0472">Membrane</keyword>
<keyword evidence="1" id="KW-0812">Transmembrane</keyword>